<evidence type="ECO:0000313" key="3">
    <source>
        <dbReference type="Proteomes" id="UP000321379"/>
    </source>
</evidence>
<dbReference type="InterPro" id="IPR009351">
    <property type="entry name" value="AlkZ-like"/>
</dbReference>
<dbReference type="Proteomes" id="UP000321379">
    <property type="component" value="Unassembled WGS sequence"/>
</dbReference>
<reference evidence="2 3" key="1">
    <citation type="submission" date="2019-08" db="EMBL/GenBank/DDBJ databases">
        <title>Bacterial whole genome sequence for Glaciihabitans sp. CHu50b-6-2.</title>
        <authorList>
            <person name="Jin L."/>
        </authorList>
    </citation>
    <scope>NUCLEOTIDE SEQUENCE [LARGE SCALE GENOMIC DNA]</scope>
    <source>
        <strain evidence="2 3">CHu50b-6-2</strain>
    </source>
</reference>
<comment type="caution">
    <text evidence="2">The sequence shown here is derived from an EMBL/GenBank/DDBJ whole genome shotgun (WGS) entry which is preliminary data.</text>
</comment>
<dbReference type="PANTHER" id="PTHR38479:SF2">
    <property type="entry name" value="WINGED HELIX DNA-BINDING DOMAIN-CONTAINING PROTEIN"/>
    <property type="match status" value="1"/>
</dbReference>
<gene>
    <name evidence="2" type="ORF">FVP33_03225</name>
</gene>
<dbReference type="Pfam" id="PF06224">
    <property type="entry name" value="AlkZ-like"/>
    <property type="match status" value="1"/>
</dbReference>
<dbReference type="AlphaFoldDB" id="A0A5C8UWA9"/>
<proteinExistence type="predicted"/>
<feature type="signal peptide" evidence="1">
    <location>
        <begin position="1"/>
        <end position="28"/>
    </location>
</feature>
<organism evidence="2 3">
    <name type="scientific">Lacisediminihabitans profunda</name>
    <dbReference type="NCBI Taxonomy" id="2594790"/>
    <lineage>
        <taxon>Bacteria</taxon>
        <taxon>Bacillati</taxon>
        <taxon>Actinomycetota</taxon>
        <taxon>Actinomycetes</taxon>
        <taxon>Micrococcales</taxon>
        <taxon>Microbacteriaceae</taxon>
        <taxon>Lacisediminihabitans</taxon>
    </lineage>
</organism>
<evidence type="ECO:0000313" key="2">
    <source>
        <dbReference type="EMBL" id="TXN31948.1"/>
    </source>
</evidence>
<dbReference type="GO" id="GO:0003677">
    <property type="term" value="F:DNA binding"/>
    <property type="evidence" value="ECO:0007669"/>
    <property type="project" value="UniProtKB-KW"/>
</dbReference>
<protein>
    <submittedName>
        <fullName evidence="2">Winged helix DNA-binding domain-containing protein</fullName>
    </submittedName>
</protein>
<dbReference type="PANTHER" id="PTHR38479">
    <property type="entry name" value="LMO0824 PROTEIN"/>
    <property type="match status" value="1"/>
</dbReference>
<feature type="chain" id="PRO_5039695494" evidence="1">
    <location>
        <begin position="29"/>
        <end position="395"/>
    </location>
</feature>
<name>A0A5C8UWA9_9MICO</name>
<sequence>MRWTWRQAVSRRMSRHFLTVPVAASAPAAIPAAAAAICGVHAQIASAAELQLGVRMPVITRTDVRRALWTDRSLVKTYGPRGTVHWLPAADLAIWNGALSAIPARSGLPESARLSAAQSAEVIRAIADALDRGAPTLEVPVGPVLDSACLTLDELDSEVVRRTGPWAADPVVPMFGGMAPRWRQAIAAASYTGVLVFGPNRGPKTTFTRAPVSSLIDETGPEPEVELLRRYLHAYGPASPRDFAQWLAAPLAWASDVFEGARLEPVSLEGTEVWLNAGDAEPVDPPARGVRLLPYFDPYVVGSQPRSLVYPGRASERALGRGQAGVLPVLLVDGVVAGVWHQRRAGRRIVVTVESFSPLRARQLAQLEPEAHRIGEILEGDAELTIGDVAVRAHA</sequence>
<evidence type="ECO:0000256" key="1">
    <source>
        <dbReference type="SAM" id="SignalP"/>
    </source>
</evidence>
<accession>A0A5C8UWA9</accession>
<keyword evidence="1" id="KW-0732">Signal</keyword>
<keyword evidence="2" id="KW-0238">DNA-binding</keyword>
<dbReference type="RefSeq" id="WP_147782197.1">
    <property type="nucleotide sequence ID" value="NZ_VRMG01000004.1"/>
</dbReference>
<keyword evidence="3" id="KW-1185">Reference proteome</keyword>
<dbReference type="EMBL" id="VRMG01000004">
    <property type="protein sequence ID" value="TXN31948.1"/>
    <property type="molecule type" value="Genomic_DNA"/>
</dbReference>